<evidence type="ECO:0000259" key="1">
    <source>
        <dbReference type="PROSITE" id="PS50097"/>
    </source>
</evidence>
<dbReference type="WBParaSite" id="Pan_g21615.t1">
    <property type="protein sequence ID" value="Pan_g21615.t1"/>
    <property type="gene ID" value="Pan_g21615"/>
</dbReference>
<reference evidence="3" key="2">
    <citation type="submission" date="2020-10" db="UniProtKB">
        <authorList>
            <consortium name="WormBaseParasite"/>
        </authorList>
    </citation>
    <scope>IDENTIFICATION</scope>
</reference>
<proteinExistence type="predicted"/>
<dbReference type="PROSITE" id="PS50097">
    <property type="entry name" value="BTB"/>
    <property type="match status" value="1"/>
</dbReference>
<evidence type="ECO:0000313" key="2">
    <source>
        <dbReference type="Proteomes" id="UP000492821"/>
    </source>
</evidence>
<dbReference type="InterPro" id="IPR011333">
    <property type="entry name" value="SKP1/BTB/POZ_sf"/>
</dbReference>
<dbReference type="SMART" id="SM00225">
    <property type="entry name" value="BTB"/>
    <property type="match status" value="1"/>
</dbReference>
<dbReference type="AlphaFoldDB" id="A0A7E4VJF1"/>
<evidence type="ECO:0000313" key="3">
    <source>
        <dbReference type="WBParaSite" id="Pan_g21615.t1"/>
    </source>
</evidence>
<protein>
    <submittedName>
        <fullName evidence="3">BTB domain-containing protein</fullName>
    </submittedName>
</protein>
<name>A0A7E4VJF1_PANRE</name>
<keyword evidence="2" id="KW-1185">Reference proteome</keyword>
<dbReference type="PANTHER" id="PTHR24413">
    <property type="entry name" value="SPECKLE-TYPE POZ PROTEIN"/>
    <property type="match status" value="1"/>
</dbReference>
<sequence length="312" mass="36078">MSSVVADMTTFEVGAYQTRGCYLGQKFSTQKRSIKEIQGLEWWVEYYPAGYDYNSQGCLSCELMFSGPVSVKYNVYFEDIDFYYHEDKLIDDHNTVQQSTFSARVPDFDWVCRLDSPVTRSKVKNLKMIINVEFELPVASPLPAVSYTEQCLSDEKIVLAMDDGNVEISKELLTQGSPVFDAMFMHDTKEARSNRVEITDFELPTVQAFVDYCNGSPLDSVPFDVLMEVMRFSEKYGIEDLSDHMQSYFAGQLTNDNIWALAHYADTYERSKLMAACLRYHNANRNSMRPTTPEETKIEMMLFNYPYRKNRK</sequence>
<dbReference type="SUPFAM" id="SSF54695">
    <property type="entry name" value="POZ domain"/>
    <property type="match status" value="1"/>
</dbReference>
<organism evidence="2 3">
    <name type="scientific">Panagrellus redivivus</name>
    <name type="common">Microworm</name>
    <dbReference type="NCBI Taxonomy" id="6233"/>
    <lineage>
        <taxon>Eukaryota</taxon>
        <taxon>Metazoa</taxon>
        <taxon>Ecdysozoa</taxon>
        <taxon>Nematoda</taxon>
        <taxon>Chromadorea</taxon>
        <taxon>Rhabditida</taxon>
        <taxon>Tylenchina</taxon>
        <taxon>Panagrolaimomorpha</taxon>
        <taxon>Panagrolaimoidea</taxon>
        <taxon>Panagrolaimidae</taxon>
        <taxon>Panagrellus</taxon>
    </lineage>
</organism>
<reference evidence="2" key="1">
    <citation type="journal article" date="2013" name="Genetics">
        <title>The draft genome and transcriptome of Panagrellus redivivus are shaped by the harsh demands of a free-living lifestyle.</title>
        <authorList>
            <person name="Srinivasan J."/>
            <person name="Dillman A.R."/>
            <person name="Macchietto M.G."/>
            <person name="Heikkinen L."/>
            <person name="Lakso M."/>
            <person name="Fracchia K.M."/>
            <person name="Antoshechkin I."/>
            <person name="Mortazavi A."/>
            <person name="Wong G."/>
            <person name="Sternberg P.W."/>
        </authorList>
    </citation>
    <scope>NUCLEOTIDE SEQUENCE [LARGE SCALE GENOMIC DNA]</scope>
    <source>
        <strain evidence="2">MT8872</strain>
    </source>
</reference>
<dbReference type="Gene3D" id="3.30.710.10">
    <property type="entry name" value="Potassium Channel Kv1.1, Chain A"/>
    <property type="match status" value="1"/>
</dbReference>
<dbReference type="Proteomes" id="UP000492821">
    <property type="component" value="Unassembled WGS sequence"/>
</dbReference>
<dbReference type="CDD" id="cd18186">
    <property type="entry name" value="BTB_POZ_ZBTB_KLHL-like"/>
    <property type="match status" value="1"/>
</dbReference>
<feature type="domain" description="BTB" evidence="1">
    <location>
        <begin position="155"/>
        <end position="212"/>
    </location>
</feature>
<dbReference type="Pfam" id="PF00651">
    <property type="entry name" value="BTB"/>
    <property type="match status" value="1"/>
</dbReference>
<dbReference type="InterPro" id="IPR000210">
    <property type="entry name" value="BTB/POZ_dom"/>
</dbReference>
<accession>A0A7E4VJF1</accession>